<dbReference type="Pfam" id="PF07310">
    <property type="entry name" value="PAS_5"/>
    <property type="match status" value="1"/>
</dbReference>
<sequence length="178" mass="20381">MIKRLFRDPFAPATHTGPQPSFEPELDPDLRAEHPVQQAALNHYRALSAGREMPLWREFSPKTAPPEILPHILLLDVTPADPLQYRWRLMGTHVYETLKRDTTGKTFAELYEGQALERMKVAPRWVLEHRRPLRTNTCGSFNRAGFMPSENLFLPFAGEDGSIIRILLVTVFQPPEAI</sequence>
<evidence type="ECO:0000313" key="3">
    <source>
        <dbReference type="Proteomes" id="UP001595528"/>
    </source>
</evidence>
<proteinExistence type="predicted"/>
<evidence type="ECO:0000313" key="2">
    <source>
        <dbReference type="EMBL" id="MFC3230768.1"/>
    </source>
</evidence>
<name>A0ABV7L839_9PROT</name>
<dbReference type="EMBL" id="JBHRTR010000048">
    <property type="protein sequence ID" value="MFC3230768.1"/>
    <property type="molecule type" value="Genomic_DNA"/>
</dbReference>
<organism evidence="2 3">
    <name type="scientific">Marinibaculum pumilum</name>
    <dbReference type="NCBI Taxonomy" id="1766165"/>
    <lineage>
        <taxon>Bacteria</taxon>
        <taxon>Pseudomonadati</taxon>
        <taxon>Pseudomonadota</taxon>
        <taxon>Alphaproteobacteria</taxon>
        <taxon>Rhodospirillales</taxon>
        <taxon>Rhodospirillaceae</taxon>
        <taxon>Marinibaculum</taxon>
    </lineage>
</organism>
<protein>
    <submittedName>
        <fullName evidence="2">PAS domain-containing protein</fullName>
    </submittedName>
</protein>
<gene>
    <name evidence="2" type="ORF">ACFOGJ_26210</name>
</gene>
<dbReference type="InterPro" id="IPR009922">
    <property type="entry name" value="DUF1457"/>
</dbReference>
<accession>A0ABV7L839</accession>
<keyword evidence="3" id="KW-1185">Reference proteome</keyword>
<evidence type="ECO:0000256" key="1">
    <source>
        <dbReference type="SAM" id="MobiDB-lite"/>
    </source>
</evidence>
<feature type="region of interest" description="Disordered" evidence="1">
    <location>
        <begin position="7"/>
        <end position="28"/>
    </location>
</feature>
<comment type="caution">
    <text evidence="2">The sequence shown here is derived from an EMBL/GenBank/DDBJ whole genome shotgun (WGS) entry which is preliminary data.</text>
</comment>
<reference evidence="3" key="1">
    <citation type="journal article" date="2019" name="Int. J. Syst. Evol. Microbiol.">
        <title>The Global Catalogue of Microorganisms (GCM) 10K type strain sequencing project: providing services to taxonomists for standard genome sequencing and annotation.</title>
        <authorList>
            <consortium name="The Broad Institute Genomics Platform"/>
            <consortium name="The Broad Institute Genome Sequencing Center for Infectious Disease"/>
            <person name="Wu L."/>
            <person name="Ma J."/>
        </authorList>
    </citation>
    <scope>NUCLEOTIDE SEQUENCE [LARGE SCALE GENOMIC DNA]</scope>
    <source>
        <strain evidence="3">KCTC 42964</strain>
    </source>
</reference>
<dbReference type="Proteomes" id="UP001595528">
    <property type="component" value="Unassembled WGS sequence"/>
</dbReference>
<dbReference type="RefSeq" id="WP_379906213.1">
    <property type="nucleotide sequence ID" value="NZ_JBHRTR010000048.1"/>
</dbReference>